<evidence type="ECO:0000256" key="2">
    <source>
        <dbReference type="ARBA" id="ARBA00022692"/>
    </source>
</evidence>
<dbReference type="Gene3D" id="3.10.580.10">
    <property type="entry name" value="CBS-domain"/>
    <property type="match status" value="1"/>
</dbReference>
<accession>A0ABT8LAL7</accession>
<dbReference type="RefSeq" id="WP_346760137.1">
    <property type="nucleotide sequence ID" value="NZ_JAUJEB010000005.1"/>
</dbReference>
<dbReference type="EMBL" id="JAUJEB010000005">
    <property type="protein sequence ID" value="MDN5214799.1"/>
    <property type="molecule type" value="Genomic_DNA"/>
</dbReference>
<evidence type="ECO:0000313" key="13">
    <source>
        <dbReference type="Proteomes" id="UP001172083"/>
    </source>
</evidence>
<dbReference type="InterPro" id="IPR046342">
    <property type="entry name" value="CBS_dom_sf"/>
</dbReference>
<evidence type="ECO:0000259" key="10">
    <source>
        <dbReference type="PROSITE" id="PS51371"/>
    </source>
</evidence>
<keyword evidence="2 8" id="KW-0812">Transmembrane</keyword>
<dbReference type="PANTHER" id="PTHR22777:SF4">
    <property type="entry name" value="UPF0053 PROTEIN SLL1254"/>
    <property type="match status" value="1"/>
</dbReference>
<evidence type="ECO:0000256" key="5">
    <source>
        <dbReference type="ARBA" id="ARBA00023122"/>
    </source>
</evidence>
<dbReference type="InterPro" id="IPR002550">
    <property type="entry name" value="CNNM"/>
</dbReference>
<gene>
    <name evidence="12" type="ORF">QQ020_22155</name>
</gene>
<evidence type="ECO:0000256" key="7">
    <source>
        <dbReference type="PROSITE-ProRule" id="PRU00703"/>
    </source>
</evidence>
<keyword evidence="13" id="KW-1185">Reference proteome</keyword>
<evidence type="ECO:0000256" key="3">
    <source>
        <dbReference type="ARBA" id="ARBA00022737"/>
    </source>
</evidence>
<evidence type="ECO:0000256" key="1">
    <source>
        <dbReference type="ARBA" id="ARBA00004141"/>
    </source>
</evidence>
<name>A0ABT8LAL7_9BACT</name>
<keyword evidence="3" id="KW-0677">Repeat</keyword>
<dbReference type="InterPro" id="IPR000644">
    <property type="entry name" value="CBS_dom"/>
</dbReference>
<evidence type="ECO:0000259" key="11">
    <source>
        <dbReference type="PROSITE" id="PS51846"/>
    </source>
</evidence>
<keyword evidence="6 8" id="KW-0472">Membrane</keyword>
<keyword evidence="4 8" id="KW-1133">Transmembrane helix</keyword>
<evidence type="ECO:0000313" key="12">
    <source>
        <dbReference type="EMBL" id="MDN5214799.1"/>
    </source>
</evidence>
<dbReference type="CDD" id="cd04590">
    <property type="entry name" value="CBS_pair_CorC_HlyC_assoc"/>
    <property type="match status" value="1"/>
</dbReference>
<comment type="subcellular location">
    <subcellularLocation>
        <location evidence="1">Membrane</location>
        <topology evidence="1">Multi-pass membrane protein</topology>
    </subcellularLocation>
</comment>
<feature type="domain" description="CBS" evidence="10">
    <location>
        <begin position="273"/>
        <end position="331"/>
    </location>
</feature>
<organism evidence="12 13">
    <name type="scientific">Agaribacillus aureus</name>
    <dbReference type="NCBI Taxonomy" id="3051825"/>
    <lineage>
        <taxon>Bacteria</taxon>
        <taxon>Pseudomonadati</taxon>
        <taxon>Bacteroidota</taxon>
        <taxon>Cytophagia</taxon>
        <taxon>Cytophagales</taxon>
        <taxon>Splendidivirgaceae</taxon>
        <taxon>Agaribacillus</taxon>
    </lineage>
</organism>
<dbReference type="SUPFAM" id="SSF54631">
    <property type="entry name" value="CBS-domain pair"/>
    <property type="match status" value="1"/>
</dbReference>
<comment type="caution">
    <text evidence="12">The sequence shown here is derived from an EMBL/GenBank/DDBJ whole genome shotgun (WGS) entry which is preliminary data.</text>
</comment>
<feature type="transmembrane region" description="Helical" evidence="9">
    <location>
        <begin position="137"/>
        <end position="155"/>
    </location>
</feature>
<dbReference type="PANTHER" id="PTHR22777">
    <property type="entry name" value="HEMOLYSIN-RELATED"/>
    <property type="match status" value="1"/>
</dbReference>
<keyword evidence="5 7" id="KW-0129">CBS domain</keyword>
<feature type="transmembrane region" description="Helical" evidence="9">
    <location>
        <begin position="6"/>
        <end position="28"/>
    </location>
</feature>
<dbReference type="PROSITE" id="PS51371">
    <property type="entry name" value="CBS"/>
    <property type="match status" value="1"/>
</dbReference>
<dbReference type="Pfam" id="PF00571">
    <property type="entry name" value="CBS"/>
    <property type="match status" value="1"/>
</dbReference>
<dbReference type="InterPro" id="IPR044751">
    <property type="entry name" value="Ion_transp-like_CBS"/>
</dbReference>
<feature type="transmembrane region" description="Helical" evidence="9">
    <location>
        <begin position="96"/>
        <end position="117"/>
    </location>
</feature>
<dbReference type="Pfam" id="PF01595">
    <property type="entry name" value="CNNM"/>
    <property type="match status" value="1"/>
</dbReference>
<evidence type="ECO:0000256" key="4">
    <source>
        <dbReference type="ARBA" id="ARBA00022989"/>
    </source>
</evidence>
<evidence type="ECO:0000256" key="6">
    <source>
        <dbReference type="ARBA" id="ARBA00023136"/>
    </source>
</evidence>
<proteinExistence type="predicted"/>
<evidence type="ECO:0000256" key="8">
    <source>
        <dbReference type="PROSITE-ProRule" id="PRU01193"/>
    </source>
</evidence>
<dbReference type="Proteomes" id="UP001172083">
    <property type="component" value="Unassembled WGS sequence"/>
</dbReference>
<reference evidence="12" key="1">
    <citation type="submission" date="2023-06" db="EMBL/GenBank/DDBJ databases">
        <title>Genomic of Agaribacillus aureum.</title>
        <authorList>
            <person name="Wang G."/>
        </authorList>
    </citation>
    <scope>NUCLEOTIDE SEQUENCE</scope>
    <source>
        <strain evidence="12">BMA12</strain>
    </source>
</reference>
<feature type="domain" description="CNNM transmembrane" evidence="11">
    <location>
        <begin position="1"/>
        <end position="189"/>
    </location>
</feature>
<sequence length="357" mass="39954">MGLLVLFFSVSIIFSFLCSIWEAVILSVTPAYVNRKAQEGGAIGKLLQTYKKDIDRPLSAILTLNTIAHTVGAIGVGAQAGELFGNNYINLGFVNLSFESLIAGGMTLAILILSEIIPKTIGANMWQSLAPFTVRSLKWLLIVLAPLVWISQGITKTLKKDKSRSVFSKADFAAMATVGLESGALDKSESVIIQNLMRLENLTVRDIMTPRTVIIMANEDQRLFDFYQKNKPLQHSRIPVYKEKQDHITGMFLKDDLLVEMAEDRHNLRLADIRREILFVQDSTELPQLLDIFVTKKGHLAIVNDSYGSVVGLVSMEDLFETLLGLEIVDESDQIEDLQRYARKKWEERAKNNPTGH</sequence>
<evidence type="ECO:0000256" key="9">
    <source>
        <dbReference type="SAM" id="Phobius"/>
    </source>
</evidence>
<protein>
    <submittedName>
        <fullName evidence="12">Hemolysin family protein</fullName>
    </submittedName>
</protein>
<dbReference type="PROSITE" id="PS51846">
    <property type="entry name" value="CNNM"/>
    <property type="match status" value="1"/>
</dbReference>